<organism evidence="1 2">
    <name type="scientific">Lactococcus lactis subsp. lactis</name>
    <name type="common">Streptococcus lactis</name>
    <dbReference type="NCBI Taxonomy" id="1360"/>
    <lineage>
        <taxon>Bacteria</taxon>
        <taxon>Bacillati</taxon>
        <taxon>Bacillota</taxon>
        <taxon>Bacilli</taxon>
        <taxon>Lactobacillales</taxon>
        <taxon>Streptococcaceae</taxon>
        <taxon>Lactococcus</taxon>
    </lineage>
</organism>
<dbReference type="Proteomes" id="UP000052991">
    <property type="component" value="Unassembled WGS sequence"/>
</dbReference>
<sequence length="159" mass="17163">MTYTGFALNYLNKYEIGEAGAVDPITGKVKAPTQLYELAEGIQSVDLKNDEDSSDYSYYADKGGKQTNISSVSTSYAFKGHRRYADSDAQSFIRERLAKTGQDRVVYFKHTEPDGRIISGNATLSGIVHGGGDAGERGNFEATVTFNGLPDDSKPTTGA</sequence>
<evidence type="ECO:0000313" key="2">
    <source>
        <dbReference type="Proteomes" id="UP000052991"/>
    </source>
</evidence>
<reference evidence="2" key="1">
    <citation type="submission" date="2015-10" db="EMBL/GenBank/DDBJ databases">
        <title>Draft Genome Sequences of 11 Lactococcus lactis subspecies cremoris strains.</title>
        <authorList>
            <person name="Wels M."/>
            <person name="Backus L."/>
            <person name="Boekhorst J."/>
            <person name="Dijkstra A."/>
            <person name="Beerthuizen M."/>
            <person name="Kelly W."/>
            <person name="Siezen R."/>
            <person name="Bachmann H."/>
            <person name="Van Hijum S."/>
        </authorList>
    </citation>
    <scope>NUCLEOTIDE SEQUENCE [LARGE SCALE GENOMIC DNA]</scope>
    <source>
        <strain evidence="2">N42</strain>
    </source>
</reference>
<gene>
    <name evidence="1" type="ORF">N42_1790</name>
</gene>
<dbReference type="NCBIfam" id="NF047353">
    <property type="entry name" value="tube_lmo2291"/>
    <property type="match status" value="1"/>
</dbReference>
<protein>
    <submittedName>
        <fullName evidence="1">Phage major tail shaft protein</fullName>
    </submittedName>
</protein>
<dbReference type="PATRIC" id="fig|1360.116.peg.1973"/>
<name>A0A0V8EJW7_LACLL</name>
<proteinExistence type="predicted"/>
<dbReference type="AlphaFoldDB" id="A0A0V8EJW7"/>
<dbReference type="EMBL" id="LKLW01000105">
    <property type="protein sequence ID" value="KSU26118.1"/>
    <property type="molecule type" value="Genomic_DNA"/>
</dbReference>
<dbReference type="RefSeq" id="WP_058213060.1">
    <property type="nucleotide sequence ID" value="NZ_LKLW01000105.1"/>
</dbReference>
<evidence type="ECO:0000313" key="1">
    <source>
        <dbReference type="EMBL" id="KSU26118.1"/>
    </source>
</evidence>
<comment type="caution">
    <text evidence="1">The sequence shown here is derived from an EMBL/GenBank/DDBJ whole genome shotgun (WGS) entry which is preliminary data.</text>
</comment>
<accession>A0A0V8EJW7</accession>